<dbReference type="Proteomes" id="UP000479226">
    <property type="component" value="Unassembled WGS sequence"/>
</dbReference>
<keyword evidence="2" id="KW-1185">Reference proteome</keyword>
<proteinExistence type="predicted"/>
<name>A0ABX0DEG2_9MICC</name>
<protein>
    <submittedName>
        <fullName evidence="1">Uncharacterized protein</fullName>
    </submittedName>
</protein>
<accession>A0ABX0DEG2</accession>
<evidence type="ECO:0000313" key="2">
    <source>
        <dbReference type="Proteomes" id="UP000479226"/>
    </source>
</evidence>
<dbReference type="EMBL" id="JAAKZI010000045">
    <property type="protein sequence ID" value="NGN85333.1"/>
    <property type="molecule type" value="Genomic_DNA"/>
</dbReference>
<organism evidence="1 2">
    <name type="scientific">Arthrobacter silviterrae</name>
    <dbReference type="NCBI Taxonomy" id="2026658"/>
    <lineage>
        <taxon>Bacteria</taxon>
        <taxon>Bacillati</taxon>
        <taxon>Actinomycetota</taxon>
        <taxon>Actinomycetes</taxon>
        <taxon>Micrococcales</taxon>
        <taxon>Micrococcaceae</taxon>
        <taxon>Arthrobacter</taxon>
    </lineage>
</organism>
<sequence length="122" mass="12213">MGLIAAILAACSGSSGVVKDVDAAINQVPGVVATTTTYKNTAGMTTTMGVRVTADSGADLKTILDGALRAFAKSSASVDGSVSVAFYVFPSGAENDGIGPEVYGMSVSPSVDQIRQYAGSNN</sequence>
<comment type="caution">
    <text evidence="1">The sequence shown here is derived from an EMBL/GenBank/DDBJ whole genome shotgun (WGS) entry which is preliminary data.</text>
</comment>
<evidence type="ECO:0000313" key="1">
    <source>
        <dbReference type="EMBL" id="NGN85333.1"/>
    </source>
</evidence>
<reference evidence="1 2" key="1">
    <citation type="submission" date="2020-02" db="EMBL/GenBank/DDBJ databases">
        <title>Genome sequence of the type strain DSM 27180 of Arthrobacter silviterrae.</title>
        <authorList>
            <person name="Gao J."/>
            <person name="Sun J."/>
        </authorList>
    </citation>
    <scope>NUCLEOTIDE SEQUENCE [LARGE SCALE GENOMIC DNA]</scope>
    <source>
        <strain evidence="1 2">DSM 27180</strain>
    </source>
</reference>
<gene>
    <name evidence="1" type="ORF">G6N77_17980</name>
</gene>
<dbReference type="RefSeq" id="WP_165183543.1">
    <property type="nucleotide sequence ID" value="NZ_JAAKZI010000045.1"/>
</dbReference>